<dbReference type="PROSITE" id="PS00078">
    <property type="entry name" value="COX2"/>
    <property type="match status" value="1"/>
</dbReference>
<keyword evidence="5 18" id="KW-0349">Heme</keyword>
<keyword evidence="14 19" id="KW-0472">Membrane</keyword>
<dbReference type="Gene3D" id="1.10.287.90">
    <property type="match status" value="1"/>
</dbReference>
<evidence type="ECO:0000256" key="16">
    <source>
        <dbReference type="ARBA" id="ARBA00031399"/>
    </source>
</evidence>
<dbReference type="RefSeq" id="WP_279249758.1">
    <property type="nucleotide sequence ID" value="NZ_SHNO01000001.1"/>
</dbReference>
<dbReference type="SUPFAM" id="SSF81464">
    <property type="entry name" value="Cytochrome c oxidase subunit II-like, transmembrane region"/>
    <property type="match status" value="1"/>
</dbReference>
<feature type="domain" description="Cytochrome c" evidence="21">
    <location>
        <begin position="267"/>
        <end position="354"/>
    </location>
</feature>
<gene>
    <name evidence="22" type="primary">coxB</name>
    <name evidence="22" type="ORF">EYC82_11885</name>
</gene>
<keyword evidence="12 18" id="KW-0408">Iron</keyword>
<keyword evidence="4" id="KW-0813">Transport</keyword>
<dbReference type="PANTHER" id="PTHR22888:SF9">
    <property type="entry name" value="CYTOCHROME C OXIDASE SUBUNIT 2"/>
    <property type="match status" value="1"/>
</dbReference>
<name>A0ABT3T702_9GAMM</name>
<dbReference type="PROSITE" id="PS51007">
    <property type="entry name" value="CYTC"/>
    <property type="match status" value="2"/>
</dbReference>
<feature type="domain" description="Cytochrome c" evidence="21">
    <location>
        <begin position="364"/>
        <end position="450"/>
    </location>
</feature>
<evidence type="ECO:0000256" key="10">
    <source>
        <dbReference type="ARBA" id="ARBA00022982"/>
    </source>
</evidence>
<evidence type="ECO:0000259" key="21">
    <source>
        <dbReference type="PROSITE" id="PS51007"/>
    </source>
</evidence>
<dbReference type="PRINTS" id="PR01166">
    <property type="entry name" value="CYCOXIDASEII"/>
</dbReference>
<comment type="function">
    <text evidence="15">Subunits I and II form the functional core of the enzyme complex. Electrons originating in cytochrome c are transferred via heme a and Cu(A) to the binuclear center formed by heme a3 and Cu(B).</text>
</comment>
<evidence type="ECO:0000256" key="7">
    <source>
        <dbReference type="ARBA" id="ARBA00022692"/>
    </source>
</evidence>
<evidence type="ECO:0000259" key="20">
    <source>
        <dbReference type="PROSITE" id="PS50857"/>
    </source>
</evidence>
<evidence type="ECO:0000256" key="17">
    <source>
        <dbReference type="ARBA" id="ARBA00047816"/>
    </source>
</evidence>
<evidence type="ECO:0000256" key="14">
    <source>
        <dbReference type="ARBA" id="ARBA00023136"/>
    </source>
</evidence>
<dbReference type="Gene3D" id="1.10.760.10">
    <property type="entry name" value="Cytochrome c-like domain"/>
    <property type="match status" value="2"/>
</dbReference>
<feature type="transmembrane region" description="Helical" evidence="19">
    <location>
        <begin position="41"/>
        <end position="62"/>
    </location>
</feature>
<proteinExistence type="inferred from homology"/>
<comment type="caution">
    <text evidence="22">The sequence shown here is derived from an EMBL/GenBank/DDBJ whole genome shotgun (WGS) entry which is preliminary data.</text>
</comment>
<comment type="subcellular location">
    <subcellularLocation>
        <location evidence="1">Membrane</location>
        <topology evidence="1">Multi-pass membrane protein</topology>
    </subcellularLocation>
</comment>
<dbReference type="InterPro" id="IPR008972">
    <property type="entry name" value="Cupredoxin"/>
</dbReference>
<organism evidence="22 23">
    <name type="scientific">Candidatus Marimicrobium litorale</name>
    <dbReference type="NCBI Taxonomy" id="2518991"/>
    <lineage>
        <taxon>Bacteria</taxon>
        <taxon>Pseudomonadati</taxon>
        <taxon>Pseudomonadota</taxon>
        <taxon>Gammaproteobacteria</taxon>
        <taxon>Cellvibrionales</taxon>
        <taxon>Halieaceae</taxon>
        <taxon>Marimicrobium</taxon>
    </lineage>
</organism>
<keyword evidence="9" id="KW-1278">Translocase</keyword>
<reference evidence="22" key="1">
    <citation type="submission" date="2019-02" db="EMBL/GenBank/DDBJ databases">
        <authorList>
            <person name="Li S.-H."/>
        </authorList>
    </citation>
    <scope>NUCLEOTIDE SEQUENCE</scope>
    <source>
        <strain evidence="22">IMCC11814</strain>
    </source>
</reference>
<dbReference type="CDD" id="cd13919">
    <property type="entry name" value="CuRO_HCO_II_like_5"/>
    <property type="match status" value="1"/>
</dbReference>
<evidence type="ECO:0000256" key="1">
    <source>
        <dbReference type="ARBA" id="ARBA00004141"/>
    </source>
</evidence>
<keyword evidence="10" id="KW-0249">Electron transport</keyword>
<accession>A0ABT3T702</accession>
<dbReference type="PANTHER" id="PTHR22888">
    <property type="entry name" value="CYTOCHROME C OXIDASE, SUBUNIT II"/>
    <property type="match status" value="1"/>
</dbReference>
<dbReference type="InterPro" id="IPR036909">
    <property type="entry name" value="Cyt_c-like_dom_sf"/>
</dbReference>
<dbReference type="EC" id="7.1.1.9" evidence="3"/>
<dbReference type="NCBIfam" id="TIGR02866">
    <property type="entry name" value="CoxB"/>
    <property type="match status" value="1"/>
</dbReference>
<evidence type="ECO:0000256" key="2">
    <source>
        <dbReference type="ARBA" id="ARBA00007866"/>
    </source>
</evidence>
<feature type="transmembrane region" description="Helical" evidence="19">
    <location>
        <begin position="83"/>
        <end position="105"/>
    </location>
</feature>
<dbReference type="InterPro" id="IPR036257">
    <property type="entry name" value="Cyt_c_oxidase_su2_TM_sf"/>
</dbReference>
<evidence type="ECO:0000313" key="23">
    <source>
        <dbReference type="Proteomes" id="UP001143304"/>
    </source>
</evidence>
<keyword evidence="23" id="KW-1185">Reference proteome</keyword>
<evidence type="ECO:0000256" key="4">
    <source>
        <dbReference type="ARBA" id="ARBA00022448"/>
    </source>
</evidence>
<evidence type="ECO:0000256" key="9">
    <source>
        <dbReference type="ARBA" id="ARBA00022967"/>
    </source>
</evidence>
<evidence type="ECO:0000256" key="12">
    <source>
        <dbReference type="ARBA" id="ARBA00023004"/>
    </source>
</evidence>
<feature type="domain" description="Cytochrome oxidase subunit II copper A binding" evidence="20">
    <location>
        <begin position="112"/>
        <end position="254"/>
    </location>
</feature>
<keyword evidence="11 19" id="KW-1133">Transmembrane helix</keyword>
<comment type="catalytic activity">
    <reaction evidence="17">
        <text>4 Fe(II)-[cytochrome c] + O2 + 8 H(+)(in) = 4 Fe(III)-[cytochrome c] + 2 H2O + 4 H(+)(out)</text>
        <dbReference type="Rhea" id="RHEA:11436"/>
        <dbReference type="Rhea" id="RHEA-COMP:10350"/>
        <dbReference type="Rhea" id="RHEA-COMP:14399"/>
        <dbReference type="ChEBI" id="CHEBI:15377"/>
        <dbReference type="ChEBI" id="CHEBI:15378"/>
        <dbReference type="ChEBI" id="CHEBI:15379"/>
        <dbReference type="ChEBI" id="CHEBI:29033"/>
        <dbReference type="ChEBI" id="CHEBI:29034"/>
        <dbReference type="EC" id="7.1.1.9"/>
    </reaction>
</comment>
<evidence type="ECO:0000256" key="8">
    <source>
        <dbReference type="ARBA" id="ARBA00022723"/>
    </source>
</evidence>
<evidence type="ECO:0000313" key="22">
    <source>
        <dbReference type="EMBL" id="MCX2978056.1"/>
    </source>
</evidence>
<dbReference type="Pfam" id="PF00116">
    <property type="entry name" value="COX2"/>
    <property type="match status" value="1"/>
</dbReference>
<evidence type="ECO:0000256" key="11">
    <source>
        <dbReference type="ARBA" id="ARBA00022989"/>
    </source>
</evidence>
<dbReference type="SUPFAM" id="SSF46626">
    <property type="entry name" value="Cytochrome c"/>
    <property type="match status" value="2"/>
</dbReference>
<dbReference type="InterPro" id="IPR002429">
    <property type="entry name" value="CcO_II-like_C"/>
</dbReference>
<dbReference type="Gene3D" id="2.60.40.420">
    <property type="entry name" value="Cupredoxins - blue copper proteins"/>
    <property type="match status" value="1"/>
</dbReference>
<keyword evidence="8 18" id="KW-0479">Metal-binding</keyword>
<comment type="similarity">
    <text evidence="2">Belongs to the cytochrome c oxidase subunit 2 family.</text>
</comment>
<sequence>MKIVVALVLLVLGSIVFHWLSPWWLTPLAADWGEIDLTIDITLYITAVVFVAVNLFLAYCVYRFRYSPDRRAEYEPENKKLEGWLTAITSIGVIAMLAPGLVVWARFVDVPEDAHEVEVVGQQWQWNFRLPGEDGILGEVDAAHVGLNNPFGMNPNDPAGNDDVLVNTNELHLPIDQNVRLWMRSKDVLHDFAVPQFRVKMDMVPGMVTYAWLKPTVEGKYDILCMELCGIAHYAMRGYVVVDSQENYDEWLAAQSTWSEINGRPPGDPVAGQSQFATCAACHGQNGEGNIAMNAPALAGLPAWYIARQLEYYKQGIRGAHEDDIYGKQMAPMANMLADDQAVRNVTAYIDTLELADAAHTIDGDPTKGASHYVSCGACHGAQAQGNYALQAPRLAGQDDWYLKRQLQNFREGVRGTHNEDSYGHQMVLMARSLKNEDSINDLLAYLNTL</sequence>
<evidence type="ECO:0000256" key="19">
    <source>
        <dbReference type="SAM" id="Phobius"/>
    </source>
</evidence>
<dbReference type="InterPro" id="IPR014222">
    <property type="entry name" value="Cyt_c_oxidase_su2"/>
</dbReference>
<keyword evidence="13" id="KW-0186">Copper</keyword>
<evidence type="ECO:0000256" key="6">
    <source>
        <dbReference type="ARBA" id="ARBA00022660"/>
    </source>
</evidence>
<protein>
    <recommendedName>
        <fullName evidence="3">cytochrome-c oxidase</fullName>
        <ecNumber evidence="3">7.1.1.9</ecNumber>
    </recommendedName>
    <alternativeName>
        <fullName evidence="16">Cytochrome aa3 subunit 2</fullName>
    </alternativeName>
</protein>
<evidence type="ECO:0000256" key="13">
    <source>
        <dbReference type="ARBA" id="ARBA00023008"/>
    </source>
</evidence>
<dbReference type="InterPro" id="IPR001505">
    <property type="entry name" value="Copper_CuA"/>
</dbReference>
<keyword evidence="7 19" id="KW-0812">Transmembrane</keyword>
<keyword evidence="6" id="KW-0679">Respiratory chain</keyword>
<dbReference type="PROSITE" id="PS50857">
    <property type="entry name" value="COX2_CUA"/>
    <property type="match status" value="1"/>
</dbReference>
<dbReference type="Pfam" id="PF00034">
    <property type="entry name" value="Cytochrom_C"/>
    <property type="match status" value="2"/>
</dbReference>
<dbReference type="EMBL" id="SHNO01000001">
    <property type="protein sequence ID" value="MCX2978056.1"/>
    <property type="molecule type" value="Genomic_DNA"/>
</dbReference>
<dbReference type="Proteomes" id="UP001143304">
    <property type="component" value="Unassembled WGS sequence"/>
</dbReference>
<evidence type="ECO:0000256" key="5">
    <source>
        <dbReference type="ARBA" id="ARBA00022617"/>
    </source>
</evidence>
<dbReference type="InterPro" id="IPR009056">
    <property type="entry name" value="Cyt_c-like_dom"/>
</dbReference>
<evidence type="ECO:0000256" key="15">
    <source>
        <dbReference type="ARBA" id="ARBA00024688"/>
    </source>
</evidence>
<evidence type="ECO:0000256" key="18">
    <source>
        <dbReference type="PROSITE-ProRule" id="PRU00433"/>
    </source>
</evidence>
<evidence type="ECO:0000256" key="3">
    <source>
        <dbReference type="ARBA" id="ARBA00012949"/>
    </source>
</evidence>
<dbReference type="InterPro" id="IPR045187">
    <property type="entry name" value="CcO_II"/>
</dbReference>
<dbReference type="SUPFAM" id="SSF49503">
    <property type="entry name" value="Cupredoxins"/>
    <property type="match status" value="1"/>
</dbReference>